<dbReference type="Proteomes" id="UP000077202">
    <property type="component" value="Unassembled WGS sequence"/>
</dbReference>
<evidence type="ECO:0000313" key="3">
    <source>
        <dbReference type="Proteomes" id="UP000077202"/>
    </source>
</evidence>
<feature type="compositionally biased region" description="Basic and acidic residues" evidence="1">
    <location>
        <begin position="22"/>
        <end position="32"/>
    </location>
</feature>
<sequence length="81" mass="9059">MRGWYNPRQTRGTKLGGGEDPPAEKLQEDSIPDRSSAQTHHLGFERMPSKGITIESSPGIRQHLVGWSEKELVAVIDPTRH</sequence>
<name>A0A176WFP1_MARPO</name>
<proteinExistence type="predicted"/>
<evidence type="ECO:0000256" key="1">
    <source>
        <dbReference type="SAM" id="MobiDB-lite"/>
    </source>
</evidence>
<comment type="caution">
    <text evidence="2">The sequence shown here is derived from an EMBL/GenBank/DDBJ whole genome shotgun (WGS) entry which is preliminary data.</text>
</comment>
<protein>
    <submittedName>
        <fullName evidence="2">Uncharacterized protein</fullName>
    </submittedName>
</protein>
<dbReference type="AlphaFoldDB" id="A0A176WFP1"/>
<accession>A0A176WFP1</accession>
<dbReference type="EMBL" id="LVLJ01000940">
    <property type="protein sequence ID" value="OAE31937.1"/>
    <property type="molecule type" value="Genomic_DNA"/>
</dbReference>
<feature type="region of interest" description="Disordered" evidence="1">
    <location>
        <begin position="1"/>
        <end position="54"/>
    </location>
</feature>
<gene>
    <name evidence="2" type="ORF">AXG93_4485s1240</name>
</gene>
<evidence type="ECO:0000313" key="2">
    <source>
        <dbReference type="EMBL" id="OAE31937.1"/>
    </source>
</evidence>
<organism evidence="2 3">
    <name type="scientific">Marchantia polymorpha subsp. ruderalis</name>
    <dbReference type="NCBI Taxonomy" id="1480154"/>
    <lineage>
        <taxon>Eukaryota</taxon>
        <taxon>Viridiplantae</taxon>
        <taxon>Streptophyta</taxon>
        <taxon>Embryophyta</taxon>
        <taxon>Marchantiophyta</taxon>
        <taxon>Marchantiopsida</taxon>
        <taxon>Marchantiidae</taxon>
        <taxon>Marchantiales</taxon>
        <taxon>Marchantiaceae</taxon>
        <taxon>Marchantia</taxon>
    </lineage>
</organism>
<keyword evidence="3" id="KW-1185">Reference proteome</keyword>
<reference evidence="2" key="1">
    <citation type="submission" date="2016-03" db="EMBL/GenBank/DDBJ databases">
        <title>Mechanisms controlling the formation of the plant cell surface in tip-growing cells are functionally conserved among land plants.</title>
        <authorList>
            <person name="Honkanen S."/>
            <person name="Jones V.A."/>
            <person name="Morieri G."/>
            <person name="Champion C."/>
            <person name="Hetherington A.J."/>
            <person name="Kelly S."/>
            <person name="Saint-Marcoux D."/>
            <person name="Proust H."/>
            <person name="Prescott H."/>
            <person name="Dolan L."/>
        </authorList>
    </citation>
    <scope>NUCLEOTIDE SEQUENCE [LARGE SCALE GENOMIC DNA]</scope>
    <source>
        <tissue evidence="2">Whole gametophyte</tissue>
    </source>
</reference>